<dbReference type="PATRIC" id="fig|81408.3.peg.2181"/>
<dbReference type="Gene3D" id="3.90.1150.10">
    <property type="entry name" value="Aspartate Aminotransferase, domain 1"/>
    <property type="match status" value="1"/>
</dbReference>
<organism evidence="1 2">
    <name type="scientific">Saccharococcus caldoxylosilyticus</name>
    <dbReference type="NCBI Taxonomy" id="81408"/>
    <lineage>
        <taxon>Bacteria</taxon>
        <taxon>Bacillati</taxon>
        <taxon>Bacillota</taxon>
        <taxon>Bacilli</taxon>
        <taxon>Bacillales</taxon>
        <taxon>Anoxybacillaceae</taxon>
        <taxon>Saccharococcus</taxon>
    </lineage>
</organism>
<accession>A0A150M2J1</accession>
<dbReference type="InterPro" id="IPR015422">
    <property type="entry name" value="PyrdxlP-dep_Trfase_small"/>
</dbReference>
<reference evidence="1 2" key="1">
    <citation type="submission" date="2016-01" db="EMBL/GenBank/DDBJ databases">
        <title>Draft Genome Sequences of Seven Thermophilic Sporeformers Isolated from Foods.</title>
        <authorList>
            <person name="Berendsen E.M."/>
            <person name="Wells-Bennik M.H."/>
            <person name="Krawcyk A.O."/>
            <person name="De Jong A."/>
            <person name="Holsappel S."/>
            <person name="Eijlander R.T."/>
            <person name="Kuipers O.P."/>
        </authorList>
    </citation>
    <scope>NUCLEOTIDE SEQUENCE [LARGE SCALE GENOMIC DNA]</scope>
    <source>
        <strain evidence="1 2">B4119</strain>
    </source>
</reference>
<dbReference type="SUPFAM" id="SSF53383">
    <property type="entry name" value="PLP-dependent transferases"/>
    <property type="match status" value="1"/>
</dbReference>
<gene>
    <name evidence="1" type="ORF">B4119_4078</name>
</gene>
<evidence type="ECO:0000313" key="1">
    <source>
        <dbReference type="EMBL" id="KYD18551.1"/>
    </source>
</evidence>
<comment type="caution">
    <text evidence="1">The sequence shown here is derived from an EMBL/GenBank/DDBJ whole genome shotgun (WGS) entry which is preliminary data.</text>
</comment>
<dbReference type="Proteomes" id="UP000075455">
    <property type="component" value="Unassembled WGS sequence"/>
</dbReference>
<sequence>MTAFYAENAGQIESIMKERNIIVSARNDVIRIAPHFYNTKDEIRQAIDELATVLNTK</sequence>
<dbReference type="InterPro" id="IPR015424">
    <property type="entry name" value="PyrdxlP-dep_Trfase"/>
</dbReference>
<keyword evidence="1" id="KW-0808">Transferase</keyword>
<dbReference type="EC" id="2.8.1.7" evidence="1"/>
<dbReference type="AlphaFoldDB" id="A0A150M2J1"/>
<dbReference type="GO" id="GO:0031071">
    <property type="term" value="F:cysteine desulfurase activity"/>
    <property type="evidence" value="ECO:0007669"/>
    <property type="project" value="UniProtKB-EC"/>
</dbReference>
<name>A0A150M2J1_9BACL</name>
<proteinExistence type="predicted"/>
<protein>
    <submittedName>
        <fullName evidence="1">Cysteine desulfurase</fullName>
        <ecNumber evidence="1">2.8.1.7</ecNumber>
    </submittedName>
</protein>
<dbReference type="STRING" id="81408.B4119_4078"/>
<evidence type="ECO:0000313" key="2">
    <source>
        <dbReference type="Proteomes" id="UP000075455"/>
    </source>
</evidence>
<dbReference type="EMBL" id="LQYS01000020">
    <property type="protein sequence ID" value="KYD18551.1"/>
    <property type="molecule type" value="Genomic_DNA"/>
</dbReference>